<evidence type="ECO:0000256" key="4">
    <source>
        <dbReference type="SAM" id="Phobius"/>
    </source>
</evidence>
<comment type="similarity">
    <text evidence="2">Belongs to the CDP-alcohol phosphatidyltransferase class-I family.</text>
</comment>
<dbReference type="Proteomes" id="UP000750711">
    <property type="component" value="Unassembled WGS sequence"/>
</dbReference>
<protein>
    <submittedName>
        <fullName evidence="5">Uncharacterized protein</fullName>
    </submittedName>
</protein>
<keyword evidence="3 4" id="KW-0472">Membrane</keyword>
<dbReference type="PANTHER" id="PTHR10414:SF37">
    <property type="entry name" value="BB IN A BOXCAR, ISOFORM C"/>
    <property type="match status" value="1"/>
</dbReference>
<dbReference type="PANTHER" id="PTHR10414">
    <property type="entry name" value="ETHANOLAMINEPHOSPHOTRANSFERASE"/>
    <property type="match status" value="1"/>
</dbReference>
<evidence type="ECO:0000256" key="3">
    <source>
        <dbReference type="ARBA" id="ARBA00023136"/>
    </source>
</evidence>
<gene>
    <name evidence="5" type="ORF">GP486_004186</name>
</gene>
<feature type="transmembrane region" description="Helical" evidence="4">
    <location>
        <begin position="221"/>
        <end position="246"/>
    </location>
</feature>
<sequence>MNFGQSWSTALTLFGCLLTFYIQTWEEHHTKTLYLGLVSGPVEGVLSLCVVFLVTAVKGGGHFWEQSVFRTLGIGREMLGWMPDEVYEMPWNKSFLVYGGIILGGSVTMSIHNVLQVRRAKSLSLLYPFLGLTPFLLNWLLAVLYLQLNPSILTHHHLLPLIFTLGLQNSLAVGLIITSHLTSSPFPHGLPLLLNAPLAAGVLASWYGVQGTEDCAVASLWWLFGALVGIYAGFVADVVVSICDYLDIWCLSIKHPWVEEAEVVAAEKKGK</sequence>
<dbReference type="AlphaFoldDB" id="A0A9P8RPJ7"/>
<proteinExistence type="inferred from homology"/>
<comment type="subcellular location">
    <subcellularLocation>
        <location evidence="1">Membrane</location>
    </subcellularLocation>
</comment>
<evidence type="ECO:0000256" key="2">
    <source>
        <dbReference type="ARBA" id="ARBA00010441"/>
    </source>
</evidence>
<evidence type="ECO:0000313" key="5">
    <source>
        <dbReference type="EMBL" id="KAH0559303.1"/>
    </source>
</evidence>
<feature type="transmembrane region" description="Helical" evidence="4">
    <location>
        <begin position="158"/>
        <end position="178"/>
    </location>
</feature>
<keyword evidence="4" id="KW-1133">Transmembrane helix</keyword>
<dbReference type="GO" id="GO:0016020">
    <property type="term" value="C:membrane"/>
    <property type="evidence" value="ECO:0007669"/>
    <property type="project" value="UniProtKB-SubCell"/>
</dbReference>
<accession>A0A9P8RPJ7</accession>
<feature type="transmembrane region" description="Helical" evidence="4">
    <location>
        <begin position="127"/>
        <end position="146"/>
    </location>
</feature>
<feature type="transmembrane region" description="Helical" evidence="4">
    <location>
        <begin position="6"/>
        <end position="22"/>
    </location>
</feature>
<keyword evidence="6" id="KW-1185">Reference proteome</keyword>
<evidence type="ECO:0000256" key="1">
    <source>
        <dbReference type="ARBA" id="ARBA00004370"/>
    </source>
</evidence>
<name>A0A9P8RPJ7_9PEZI</name>
<evidence type="ECO:0000313" key="6">
    <source>
        <dbReference type="Proteomes" id="UP000750711"/>
    </source>
</evidence>
<keyword evidence="4" id="KW-0812">Transmembrane</keyword>
<dbReference type="InterPro" id="IPR014472">
    <property type="entry name" value="CHOPT"/>
</dbReference>
<feature type="transmembrane region" description="Helical" evidence="4">
    <location>
        <begin position="190"/>
        <end position="209"/>
    </location>
</feature>
<feature type="transmembrane region" description="Helical" evidence="4">
    <location>
        <begin position="95"/>
        <end position="115"/>
    </location>
</feature>
<dbReference type="EMBL" id="JAGHQM010000632">
    <property type="protein sequence ID" value="KAH0559303.1"/>
    <property type="molecule type" value="Genomic_DNA"/>
</dbReference>
<reference evidence="5" key="1">
    <citation type="submission" date="2021-03" db="EMBL/GenBank/DDBJ databases">
        <title>Comparative genomics and phylogenomic investigation of the class Geoglossomycetes provide insights into ecological specialization and systematics.</title>
        <authorList>
            <person name="Melie T."/>
            <person name="Pirro S."/>
            <person name="Miller A.N."/>
            <person name="Quandt A."/>
        </authorList>
    </citation>
    <scope>NUCLEOTIDE SEQUENCE</scope>
    <source>
        <strain evidence="5">CAQ_001_2017</strain>
    </source>
</reference>
<comment type="caution">
    <text evidence="5">The sequence shown here is derived from an EMBL/GenBank/DDBJ whole genome shotgun (WGS) entry which is preliminary data.</text>
</comment>
<feature type="transmembrane region" description="Helical" evidence="4">
    <location>
        <begin position="34"/>
        <end position="57"/>
    </location>
</feature>
<dbReference type="GO" id="GO:0008610">
    <property type="term" value="P:lipid biosynthetic process"/>
    <property type="evidence" value="ECO:0007669"/>
    <property type="project" value="UniProtKB-ARBA"/>
</dbReference>
<organism evidence="5 6">
    <name type="scientific">Trichoglossum hirsutum</name>
    <dbReference type="NCBI Taxonomy" id="265104"/>
    <lineage>
        <taxon>Eukaryota</taxon>
        <taxon>Fungi</taxon>
        <taxon>Dikarya</taxon>
        <taxon>Ascomycota</taxon>
        <taxon>Pezizomycotina</taxon>
        <taxon>Geoglossomycetes</taxon>
        <taxon>Geoglossales</taxon>
        <taxon>Geoglossaceae</taxon>
        <taxon>Trichoglossum</taxon>
    </lineage>
</organism>